<gene>
    <name evidence="4" type="ORF">BJ969_004392</name>
</gene>
<dbReference type="EC" id="1.1.1.100" evidence="4"/>
<dbReference type="SMART" id="SM00822">
    <property type="entry name" value="PKS_KR"/>
    <property type="match status" value="1"/>
</dbReference>
<comment type="caution">
    <text evidence="4">The sequence shown here is derived from an EMBL/GenBank/DDBJ whole genome shotgun (WGS) entry which is preliminary data.</text>
</comment>
<keyword evidence="5" id="KW-1185">Reference proteome</keyword>
<evidence type="ECO:0000313" key="4">
    <source>
        <dbReference type="EMBL" id="MBB5071304.1"/>
    </source>
</evidence>
<evidence type="ECO:0000259" key="3">
    <source>
        <dbReference type="SMART" id="SM00822"/>
    </source>
</evidence>
<accession>A0A840NI87</accession>
<dbReference type="PRINTS" id="PR00080">
    <property type="entry name" value="SDRFAMILY"/>
</dbReference>
<evidence type="ECO:0000256" key="2">
    <source>
        <dbReference type="ARBA" id="ARBA00023002"/>
    </source>
</evidence>
<comment type="similarity">
    <text evidence="1">Belongs to the short-chain dehydrogenases/reductases (SDR) family.</text>
</comment>
<dbReference type="GO" id="GO:0004316">
    <property type="term" value="F:3-oxoacyl-[acyl-carrier-protein] reductase (NADPH) activity"/>
    <property type="evidence" value="ECO:0007669"/>
    <property type="project" value="UniProtKB-EC"/>
</dbReference>
<feature type="domain" description="Ketoreductase" evidence="3">
    <location>
        <begin position="8"/>
        <end position="187"/>
    </location>
</feature>
<dbReference type="PANTHER" id="PTHR43639:SF1">
    <property type="entry name" value="SHORT-CHAIN DEHYDROGENASE_REDUCTASE FAMILY PROTEIN"/>
    <property type="match status" value="1"/>
</dbReference>
<dbReference type="InterPro" id="IPR036291">
    <property type="entry name" value="NAD(P)-bd_dom_sf"/>
</dbReference>
<dbReference type="InterPro" id="IPR020904">
    <property type="entry name" value="Sc_DH/Rdtase_CS"/>
</dbReference>
<dbReference type="InterPro" id="IPR002347">
    <property type="entry name" value="SDR_fam"/>
</dbReference>
<proteinExistence type="inferred from homology"/>
<dbReference type="Proteomes" id="UP000580474">
    <property type="component" value="Unassembled WGS sequence"/>
</dbReference>
<dbReference type="RefSeq" id="WP_184481545.1">
    <property type="nucleotide sequence ID" value="NZ_JACHIV010000001.1"/>
</dbReference>
<sequence>MAQPLAGKSALVTGGSRGIGAAIARRLAEHGAAVVITHSNSAEAARRVAAGISADGGRAVAVRADAGVPEQVRAAVTRAVEVFGGLDVLVNNAATVATGVLDELSLEEFDRALSINVRGPFVAIQEASKHLPDGGRIINIGTSMVEHNPFTGKLAYVTSKSALAGLTRSAARDLASRRITVNNVQPGAIDTALNPADGPRSHVLQAMIPLGHFGTGEQIASLVAHLASPEADYITGATINADGGYAT</sequence>
<protein>
    <submittedName>
        <fullName evidence="4">3-oxoacyl-[acyl-carrier protein] reductase</fullName>
        <ecNumber evidence="4">1.1.1.100</ecNumber>
    </submittedName>
</protein>
<dbReference type="Gene3D" id="3.40.50.720">
    <property type="entry name" value="NAD(P)-binding Rossmann-like Domain"/>
    <property type="match status" value="1"/>
</dbReference>
<dbReference type="SUPFAM" id="SSF51735">
    <property type="entry name" value="NAD(P)-binding Rossmann-fold domains"/>
    <property type="match status" value="1"/>
</dbReference>
<evidence type="ECO:0000313" key="5">
    <source>
        <dbReference type="Proteomes" id="UP000580474"/>
    </source>
</evidence>
<dbReference type="Pfam" id="PF13561">
    <property type="entry name" value="adh_short_C2"/>
    <property type="match status" value="1"/>
</dbReference>
<dbReference type="EMBL" id="JACHIV010000001">
    <property type="protein sequence ID" value="MBB5071304.1"/>
    <property type="molecule type" value="Genomic_DNA"/>
</dbReference>
<dbReference type="FunFam" id="3.40.50.720:FF:000084">
    <property type="entry name" value="Short-chain dehydrogenase reductase"/>
    <property type="match status" value="1"/>
</dbReference>
<reference evidence="4 5" key="1">
    <citation type="submission" date="2020-08" db="EMBL/GenBank/DDBJ databases">
        <title>Sequencing the genomes of 1000 actinobacteria strains.</title>
        <authorList>
            <person name="Klenk H.-P."/>
        </authorList>
    </citation>
    <scope>NUCLEOTIDE SEQUENCE [LARGE SCALE GENOMIC DNA]</scope>
    <source>
        <strain evidence="4 5">DSM 45582</strain>
    </source>
</reference>
<dbReference type="InterPro" id="IPR057326">
    <property type="entry name" value="KR_dom"/>
</dbReference>
<dbReference type="PANTHER" id="PTHR43639">
    <property type="entry name" value="OXIDOREDUCTASE, SHORT-CHAIN DEHYDROGENASE/REDUCTASE FAMILY (AFU_ORTHOLOGUE AFUA_5G02870)"/>
    <property type="match status" value="1"/>
</dbReference>
<dbReference type="AlphaFoldDB" id="A0A840NI87"/>
<dbReference type="PRINTS" id="PR00081">
    <property type="entry name" value="GDHRDH"/>
</dbReference>
<keyword evidence="2 4" id="KW-0560">Oxidoreductase</keyword>
<evidence type="ECO:0000256" key="1">
    <source>
        <dbReference type="ARBA" id="ARBA00006484"/>
    </source>
</evidence>
<name>A0A840NI87_9PSEU</name>
<dbReference type="PROSITE" id="PS00061">
    <property type="entry name" value="ADH_SHORT"/>
    <property type="match status" value="1"/>
</dbReference>
<organism evidence="4 5">
    <name type="scientific">Saccharopolyspora gloriosae</name>
    <dbReference type="NCBI Taxonomy" id="455344"/>
    <lineage>
        <taxon>Bacteria</taxon>
        <taxon>Bacillati</taxon>
        <taxon>Actinomycetota</taxon>
        <taxon>Actinomycetes</taxon>
        <taxon>Pseudonocardiales</taxon>
        <taxon>Pseudonocardiaceae</taxon>
        <taxon>Saccharopolyspora</taxon>
    </lineage>
</organism>